<dbReference type="Proteomes" id="UP000028826">
    <property type="component" value="Unassembled WGS sequence"/>
</dbReference>
<dbReference type="AlphaFoldDB" id="A0A086Y241"/>
<dbReference type="NCBIfam" id="TIGR01868">
    <property type="entry name" value="casD_Cas5e"/>
    <property type="match status" value="1"/>
</dbReference>
<dbReference type="InterPro" id="IPR010147">
    <property type="entry name" value="CRISPR-assoc_prot_CasD"/>
</dbReference>
<keyword evidence="2" id="KW-1185">Reference proteome</keyword>
<dbReference type="Pfam" id="PF09704">
    <property type="entry name" value="Cas_Cas5d"/>
    <property type="match status" value="1"/>
</dbReference>
<evidence type="ECO:0000313" key="2">
    <source>
        <dbReference type="Proteomes" id="UP000028826"/>
    </source>
</evidence>
<sequence>MRDHLVFTLAASLGSMGELAGHARRGSWSWPGRSAVLGLCAAAMGIRRDGDFSALDGLGMAVAVFETGDPLRDYHTVQSVPSAVAKHPQTRGEALRLARRSVGQGKSGADTTITLRDYRCGVLYGVALWGQGLAEVREALLRPVFTLSLGRKSCPLSAPLEPRLISAPDAANALAGMALPPWLSGASAALIATEEEIAEARVEFRQDRPTDRIGWHFAPRAVRMAVCSIAPRVAGEAA</sequence>
<organism evidence="1 2">
    <name type="scientific">Haematobacter massiliensis</name>
    <dbReference type="NCBI Taxonomy" id="195105"/>
    <lineage>
        <taxon>Bacteria</taxon>
        <taxon>Pseudomonadati</taxon>
        <taxon>Pseudomonadota</taxon>
        <taxon>Alphaproteobacteria</taxon>
        <taxon>Rhodobacterales</taxon>
        <taxon>Paracoccaceae</taxon>
        <taxon>Haematobacter</taxon>
    </lineage>
</organism>
<evidence type="ECO:0000313" key="1">
    <source>
        <dbReference type="EMBL" id="KFI28341.1"/>
    </source>
</evidence>
<protein>
    <submittedName>
        <fullName evidence="1">CRISPR-associated protein Cas5</fullName>
    </submittedName>
</protein>
<proteinExistence type="predicted"/>
<comment type="caution">
    <text evidence="1">The sequence shown here is derived from an EMBL/GenBank/DDBJ whole genome shotgun (WGS) entry which is preliminary data.</text>
</comment>
<dbReference type="EMBL" id="JGYG01000008">
    <property type="protein sequence ID" value="KFI28341.1"/>
    <property type="molecule type" value="Genomic_DNA"/>
</dbReference>
<dbReference type="Gene3D" id="3.30.70.2660">
    <property type="match status" value="1"/>
</dbReference>
<dbReference type="eggNOG" id="ENOG502Z8QG">
    <property type="taxonomic scope" value="Bacteria"/>
</dbReference>
<dbReference type="GO" id="GO:0003723">
    <property type="term" value="F:RNA binding"/>
    <property type="evidence" value="ECO:0007669"/>
    <property type="project" value="InterPro"/>
</dbReference>
<reference evidence="1 2" key="1">
    <citation type="submission" date="2014-03" db="EMBL/GenBank/DDBJ databases">
        <title>Genome of Haematobacter massiliensis CCUG 47968.</title>
        <authorList>
            <person name="Wang D."/>
            <person name="Wang G."/>
        </authorList>
    </citation>
    <scope>NUCLEOTIDE SEQUENCE [LARGE SCALE GENOMIC DNA]</scope>
    <source>
        <strain evidence="1 2">CCUG 47968</strain>
    </source>
</reference>
<dbReference type="GO" id="GO:0051607">
    <property type="term" value="P:defense response to virus"/>
    <property type="evidence" value="ECO:0007669"/>
    <property type="project" value="InterPro"/>
</dbReference>
<dbReference type="GO" id="GO:0043571">
    <property type="term" value="P:maintenance of CRISPR repeat elements"/>
    <property type="evidence" value="ECO:0007669"/>
    <property type="project" value="InterPro"/>
</dbReference>
<gene>
    <name evidence="1" type="ORF">CN97_18865</name>
</gene>
<dbReference type="CDD" id="cd09645">
    <property type="entry name" value="Cas5_I-E"/>
    <property type="match status" value="1"/>
</dbReference>
<dbReference type="InterPro" id="IPR021124">
    <property type="entry name" value="CRISPR-assoc_prot_Cas5"/>
</dbReference>
<name>A0A086Y241_9RHOB</name>
<dbReference type="STRING" id="195105.CN97_18865"/>
<accession>A0A086Y241</accession>